<dbReference type="KEGG" id="dli:dnl_61800"/>
<evidence type="ECO:0000313" key="2">
    <source>
        <dbReference type="Proteomes" id="UP000663720"/>
    </source>
</evidence>
<dbReference type="AlphaFoldDB" id="A0A975BEF3"/>
<name>A0A975BEF3_9BACT</name>
<gene>
    <name evidence="1" type="ORF">dnl_61800</name>
</gene>
<organism evidence="1 2">
    <name type="scientific">Desulfonema limicola</name>
    <dbReference type="NCBI Taxonomy" id="45656"/>
    <lineage>
        <taxon>Bacteria</taxon>
        <taxon>Pseudomonadati</taxon>
        <taxon>Thermodesulfobacteriota</taxon>
        <taxon>Desulfobacteria</taxon>
        <taxon>Desulfobacterales</taxon>
        <taxon>Desulfococcaceae</taxon>
        <taxon>Desulfonema</taxon>
    </lineage>
</organism>
<accession>A0A975BEF3</accession>
<protein>
    <submittedName>
        <fullName evidence="1">Uncharacterized protein</fullName>
    </submittedName>
</protein>
<dbReference type="EMBL" id="CP061799">
    <property type="protein sequence ID" value="QTA83765.1"/>
    <property type="molecule type" value="Genomic_DNA"/>
</dbReference>
<proteinExistence type="predicted"/>
<reference evidence="1" key="1">
    <citation type="journal article" date="2021" name="Microb. Physiol.">
        <title>Proteogenomic Insights into the Physiology of Marine, Sulfate-Reducing, Filamentous Desulfonema limicola and Desulfonema magnum.</title>
        <authorList>
            <person name="Schnaars V."/>
            <person name="Wohlbrand L."/>
            <person name="Scheve S."/>
            <person name="Hinrichs C."/>
            <person name="Reinhardt R."/>
            <person name="Rabus R."/>
        </authorList>
    </citation>
    <scope>NUCLEOTIDE SEQUENCE</scope>
    <source>
        <strain evidence="1">5ac10</strain>
    </source>
</reference>
<sequence length="202" mass="23773">MGRAVSRISPGIAMQTIGSLSGALANHGNSQYGRLFQRFYNKKRIFLEIFLELRNRYAHGALQDDKNYSEIINKNMDYLIDILQGLNFLIQLLLVRADNLRFIEDKYLHQVRLCMGDNYNFSRTEIALHFPLECDKFYLLKEDYALLLHPLIIEQRCQMCGQQEIFLYNRIEQNNVSYLSYRCGHQFETAQYTQEIIELLGI</sequence>
<dbReference type="Proteomes" id="UP000663720">
    <property type="component" value="Chromosome"/>
</dbReference>
<keyword evidence="2" id="KW-1185">Reference proteome</keyword>
<evidence type="ECO:0000313" key="1">
    <source>
        <dbReference type="EMBL" id="QTA83765.1"/>
    </source>
</evidence>